<organism evidence="5 6">
    <name type="scientific">Denitratisoma oestradiolicum</name>
    <dbReference type="NCBI Taxonomy" id="311182"/>
    <lineage>
        <taxon>Bacteria</taxon>
        <taxon>Pseudomonadati</taxon>
        <taxon>Pseudomonadota</taxon>
        <taxon>Betaproteobacteria</taxon>
        <taxon>Nitrosomonadales</taxon>
        <taxon>Sterolibacteriaceae</taxon>
        <taxon>Denitratisoma</taxon>
    </lineage>
</organism>
<evidence type="ECO:0000256" key="2">
    <source>
        <dbReference type="ARBA" id="ARBA00006763"/>
    </source>
</evidence>
<protein>
    <recommendedName>
        <fullName evidence="4">AMP nucleosidase</fullName>
        <ecNumber evidence="3">3.2.2.4</ecNumber>
    </recommendedName>
    <alternativeName>
        <fullName evidence="4">AMP nucleosidase</fullName>
    </alternativeName>
</protein>
<comment type="catalytic activity">
    <reaction evidence="1">
        <text>AMP + H2O = D-ribose 5-phosphate + adenine</text>
        <dbReference type="Rhea" id="RHEA:20129"/>
        <dbReference type="ChEBI" id="CHEBI:15377"/>
        <dbReference type="ChEBI" id="CHEBI:16708"/>
        <dbReference type="ChEBI" id="CHEBI:78346"/>
        <dbReference type="ChEBI" id="CHEBI:456215"/>
        <dbReference type="EC" id="3.2.2.4"/>
    </reaction>
</comment>
<keyword evidence="5" id="KW-0378">Hydrolase</keyword>
<dbReference type="EC" id="3.2.2.4" evidence="3"/>
<dbReference type="GO" id="GO:0005829">
    <property type="term" value="C:cytosol"/>
    <property type="evidence" value="ECO:0007669"/>
    <property type="project" value="TreeGrafter"/>
</dbReference>
<dbReference type="KEGG" id="doe:DENOEST_1123"/>
<dbReference type="Proteomes" id="UP000515733">
    <property type="component" value="Chromosome"/>
</dbReference>
<evidence type="ECO:0000256" key="4">
    <source>
        <dbReference type="ARBA" id="ARBA00031983"/>
    </source>
</evidence>
<keyword evidence="6" id="KW-1185">Reference proteome</keyword>
<evidence type="ECO:0000256" key="1">
    <source>
        <dbReference type="ARBA" id="ARBA00000274"/>
    </source>
</evidence>
<evidence type="ECO:0000256" key="3">
    <source>
        <dbReference type="ARBA" id="ARBA00011985"/>
    </source>
</evidence>
<dbReference type="AlphaFoldDB" id="A0A6S6Y735"/>
<comment type="similarity">
    <text evidence="2">Belongs to the LOG family.</text>
</comment>
<gene>
    <name evidence="5" type="ORF">DENOEST_1123</name>
</gene>
<dbReference type="GO" id="GO:0009691">
    <property type="term" value="P:cytokinin biosynthetic process"/>
    <property type="evidence" value="ECO:0007669"/>
    <property type="project" value="TreeGrafter"/>
</dbReference>
<dbReference type="Pfam" id="PF03641">
    <property type="entry name" value="Lysine_decarbox"/>
    <property type="match status" value="1"/>
</dbReference>
<evidence type="ECO:0000313" key="5">
    <source>
        <dbReference type="EMBL" id="CAB1368288.1"/>
    </source>
</evidence>
<sequence>MNVADAFVCLPGGIGTLDEIFNVLAGARMGLHQKKIALLDIDGFFKSLVCFLGEMVEKGFLKKRYFDELIVEQDVLRLLERIR</sequence>
<dbReference type="SUPFAM" id="SSF102405">
    <property type="entry name" value="MCP/YpsA-like"/>
    <property type="match status" value="1"/>
</dbReference>
<reference evidence="5 6" key="1">
    <citation type="submission" date="2020-03" db="EMBL/GenBank/DDBJ databases">
        <authorList>
            <consortium name="Genoscope - CEA"/>
            <person name="William W."/>
        </authorList>
    </citation>
    <scope>NUCLEOTIDE SEQUENCE [LARGE SCALE GENOMIC DNA]</scope>
    <source>
        <strain evidence="6">DSM 16959</strain>
    </source>
</reference>
<dbReference type="Gene3D" id="3.40.50.450">
    <property type="match status" value="1"/>
</dbReference>
<dbReference type="GO" id="GO:0008714">
    <property type="term" value="F:AMP nucleosidase activity"/>
    <property type="evidence" value="ECO:0007669"/>
    <property type="project" value="UniProtKB-EC"/>
</dbReference>
<dbReference type="PANTHER" id="PTHR31223">
    <property type="entry name" value="LOG FAMILY PROTEIN YJL055W"/>
    <property type="match status" value="1"/>
</dbReference>
<evidence type="ECO:0000313" key="6">
    <source>
        <dbReference type="Proteomes" id="UP000515733"/>
    </source>
</evidence>
<dbReference type="EMBL" id="LR778301">
    <property type="protein sequence ID" value="CAB1368288.1"/>
    <property type="molecule type" value="Genomic_DNA"/>
</dbReference>
<accession>A0A6S6Y735</accession>
<dbReference type="InterPro" id="IPR031100">
    <property type="entry name" value="LOG_fam"/>
</dbReference>
<name>A0A6S6Y735_9PROT</name>
<dbReference type="PANTHER" id="PTHR31223:SF70">
    <property type="entry name" value="LOG FAMILY PROTEIN YJL055W"/>
    <property type="match status" value="1"/>
</dbReference>
<proteinExistence type="inferred from homology"/>